<dbReference type="InterPro" id="IPR002514">
    <property type="entry name" value="Transposase_8"/>
</dbReference>
<accession>A0A388S992</accession>
<dbReference type="EMBL" id="BGZJ01000001">
    <property type="protein sequence ID" value="GBO92825.1"/>
    <property type="molecule type" value="Genomic_DNA"/>
</dbReference>
<protein>
    <submittedName>
        <fullName evidence="4">Transposase</fullName>
    </submittedName>
</protein>
<evidence type="ECO:0000256" key="1">
    <source>
        <dbReference type="ARBA" id="ARBA00009964"/>
    </source>
</evidence>
<keyword evidence="5" id="KW-1185">Reference proteome</keyword>
<dbReference type="SUPFAM" id="SSF46689">
    <property type="entry name" value="Homeodomain-like"/>
    <property type="match status" value="1"/>
</dbReference>
<evidence type="ECO:0000313" key="4">
    <source>
        <dbReference type="EMBL" id="GBO92825.1"/>
    </source>
</evidence>
<dbReference type="GO" id="GO:0006313">
    <property type="term" value="P:DNA transposition"/>
    <property type="evidence" value="ECO:0007669"/>
    <property type="project" value="InterPro"/>
</dbReference>
<dbReference type="Proteomes" id="UP000266091">
    <property type="component" value="Unassembled WGS sequence"/>
</dbReference>
<dbReference type="InterPro" id="IPR009057">
    <property type="entry name" value="Homeodomain-like_sf"/>
</dbReference>
<dbReference type="GO" id="GO:0003677">
    <property type="term" value="F:DNA binding"/>
    <property type="evidence" value="ECO:0007669"/>
    <property type="project" value="InterPro"/>
</dbReference>
<dbReference type="PANTHER" id="PTHR37936:SF3">
    <property type="entry name" value="TRANSPOSASE INSC FOR INSERTION ELEMENT IS2A-RELATED"/>
    <property type="match status" value="1"/>
</dbReference>
<evidence type="ECO:0000256" key="2">
    <source>
        <dbReference type="ARBA" id="ARBA00022578"/>
    </source>
</evidence>
<comment type="caution">
    <text evidence="4">The sequence shown here is derived from an EMBL/GenBank/DDBJ whole genome shotgun (WGS) entry which is preliminary data.</text>
</comment>
<reference evidence="4 5" key="1">
    <citation type="journal article" date="2018" name="Int. J. Syst. Evol. Microbiol.">
        <title>Mesosutterella multiformis gen. nov., sp. nov., a member of the family Sutterellaceae and Sutterella megalosphaeroides sp. nov., isolated from human faeces.</title>
        <authorList>
            <person name="Sakamoto M."/>
            <person name="Ikeyama N."/>
            <person name="Kunihiro T."/>
            <person name="Iino T."/>
            <person name="Yuki M."/>
            <person name="Ohkuma M."/>
        </authorList>
    </citation>
    <scope>NUCLEOTIDE SEQUENCE [LARGE SCALE GENOMIC DNA]</scope>
    <source>
        <strain evidence="4 5">4NBBH2</strain>
    </source>
</reference>
<proteinExistence type="inferred from homology"/>
<dbReference type="PANTHER" id="PTHR37936">
    <property type="entry name" value="TRANSPOSASE INSC FOR INSERTION ELEMENT IS2A-RELATED"/>
    <property type="match status" value="1"/>
</dbReference>
<evidence type="ECO:0000256" key="3">
    <source>
        <dbReference type="ARBA" id="ARBA00024308"/>
    </source>
</evidence>
<comment type="function">
    <text evidence="3">Involved in the transposition of the insertion sequence IS2.</text>
</comment>
<accession>A0A401LLI9</accession>
<gene>
    <name evidence="4" type="ORF">MESMUL_01790</name>
</gene>
<dbReference type="AlphaFoldDB" id="A0A388S992"/>
<dbReference type="Gene3D" id="1.10.10.10">
    <property type="entry name" value="Winged helix-like DNA-binding domain superfamily/Winged helix DNA-binding domain"/>
    <property type="match status" value="1"/>
</dbReference>
<sequence length="111" mass="12502">MVVVRETRKRWTAEQKLSIIRLTYLDGNTMSSVARQYGISPVMLFAWRSKAKKGLLTSGHSAGEKTVPASQYAQALDKIQRLQKLLGRAVSDNELLKEAVEMMSGEKFNTR</sequence>
<organism evidence="4 5">
    <name type="scientific">Mesosutterella multiformis</name>
    <dbReference type="NCBI Taxonomy" id="2259133"/>
    <lineage>
        <taxon>Bacteria</taxon>
        <taxon>Pseudomonadati</taxon>
        <taxon>Pseudomonadota</taxon>
        <taxon>Betaproteobacteria</taxon>
        <taxon>Burkholderiales</taxon>
        <taxon>Sutterellaceae</taxon>
        <taxon>Mesosutterella</taxon>
    </lineage>
</organism>
<name>A0A388S992_9BURK</name>
<evidence type="ECO:0000313" key="5">
    <source>
        <dbReference type="Proteomes" id="UP000266091"/>
    </source>
</evidence>
<dbReference type="GO" id="GO:0004803">
    <property type="term" value="F:transposase activity"/>
    <property type="evidence" value="ECO:0007669"/>
    <property type="project" value="InterPro"/>
</dbReference>
<comment type="similarity">
    <text evidence="1">Belongs to the transposase 8 family.</text>
</comment>
<dbReference type="Pfam" id="PF01527">
    <property type="entry name" value="HTH_Tnp_1"/>
    <property type="match status" value="1"/>
</dbReference>
<dbReference type="InterPro" id="IPR036388">
    <property type="entry name" value="WH-like_DNA-bd_sf"/>
</dbReference>
<keyword evidence="2" id="KW-0815">Transposition</keyword>